<sequence>MWKFANTSCEPKANQTSFSRTNASPVSSLAFTLVELLIALFIVSLLAAIALPTVKEIVDDQKSVRTVQNIAAFIDVARNRAIAEQRNVGVRIERLNVSTPFGRSASLQLRQLTGVPPYSGDASDAMARLQESSGGAGIDEAEFDAVDCPLIALSSEILRDSAIDDELAPVKIGDLLELPGGRCAPITTISDDATTGNAATTVTVSFDLTERTPATHAAPNVPRYPSTVRSPLNTQDPVKFRIHRSPTVSSTAVLTMPRGVAIDLNLSGFTVRDRDVDGDYDDELLDDGNSFAPFTNSTAEGHIDIVFGPGGEVTGVREVGDPYSIPDSTIYLCIGKTDGIIVFGEDLYQNDRRGQSNLMDLDSVWLVINPNSGHVRTSPFASIDGSTIKTTAPDNQDLTKLAEAVREARELARSGVSLEGN</sequence>
<dbReference type="RefSeq" id="WP_184300774.1">
    <property type="nucleotide sequence ID" value="NZ_JACHXU010000001.1"/>
</dbReference>
<evidence type="ECO:0000256" key="2">
    <source>
        <dbReference type="SAM" id="Phobius"/>
    </source>
</evidence>
<evidence type="ECO:0000313" key="3">
    <source>
        <dbReference type="EMBL" id="MBB3204580.1"/>
    </source>
</evidence>
<dbReference type="EMBL" id="JACHXU010000001">
    <property type="protein sequence ID" value="MBB3204580.1"/>
    <property type="molecule type" value="Genomic_DNA"/>
</dbReference>
<keyword evidence="2" id="KW-0472">Membrane</keyword>
<dbReference type="Gene3D" id="3.30.700.10">
    <property type="entry name" value="Glycoprotein, Type 4 Pilin"/>
    <property type="match status" value="1"/>
</dbReference>
<feature type="region of interest" description="Disordered" evidence="1">
    <location>
        <begin position="1"/>
        <end position="20"/>
    </location>
</feature>
<gene>
    <name evidence="3" type="ORF">FHS27_000344</name>
</gene>
<dbReference type="Proteomes" id="UP000536179">
    <property type="component" value="Unassembled WGS sequence"/>
</dbReference>
<evidence type="ECO:0000313" key="4">
    <source>
        <dbReference type="Proteomes" id="UP000536179"/>
    </source>
</evidence>
<comment type="caution">
    <text evidence="3">The sequence shown here is derived from an EMBL/GenBank/DDBJ whole genome shotgun (WGS) entry which is preliminary data.</text>
</comment>
<keyword evidence="2" id="KW-1133">Transmembrane helix</keyword>
<reference evidence="3 4" key="1">
    <citation type="submission" date="2020-08" db="EMBL/GenBank/DDBJ databases">
        <title>Genomic Encyclopedia of Type Strains, Phase III (KMG-III): the genomes of soil and plant-associated and newly described type strains.</title>
        <authorList>
            <person name="Whitman W."/>
        </authorList>
    </citation>
    <scope>NUCLEOTIDE SEQUENCE [LARGE SCALE GENOMIC DNA]</scope>
    <source>
        <strain evidence="3 4">CECT 8075</strain>
    </source>
</reference>
<dbReference type="AlphaFoldDB" id="A0A7W5H446"/>
<keyword evidence="4" id="KW-1185">Reference proteome</keyword>
<dbReference type="InterPro" id="IPR045584">
    <property type="entry name" value="Pilin-like"/>
</dbReference>
<name>A0A7W5H446_9BACT</name>
<accession>A0A7W5H446</accession>
<dbReference type="SUPFAM" id="SSF54523">
    <property type="entry name" value="Pili subunits"/>
    <property type="match status" value="1"/>
</dbReference>
<feature type="transmembrane region" description="Helical" evidence="2">
    <location>
        <begin position="29"/>
        <end position="51"/>
    </location>
</feature>
<dbReference type="NCBIfam" id="TIGR02532">
    <property type="entry name" value="IV_pilin_GFxxxE"/>
    <property type="match status" value="1"/>
</dbReference>
<evidence type="ECO:0000256" key="1">
    <source>
        <dbReference type="SAM" id="MobiDB-lite"/>
    </source>
</evidence>
<proteinExistence type="predicted"/>
<protein>
    <submittedName>
        <fullName evidence="3">Prepilin-type N-terminal cleavage/methylation domain-containing protein</fullName>
    </submittedName>
</protein>
<organism evidence="3 4">
    <name type="scientific">Aporhodopirellula rubra</name>
    <dbReference type="NCBI Taxonomy" id="980271"/>
    <lineage>
        <taxon>Bacteria</taxon>
        <taxon>Pseudomonadati</taxon>
        <taxon>Planctomycetota</taxon>
        <taxon>Planctomycetia</taxon>
        <taxon>Pirellulales</taxon>
        <taxon>Pirellulaceae</taxon>
        <taxon>Aporhodopirellula</taxon>
    </lineage>
</organism>
<keyword evidence="2" id="KW-0812">Transmembrane</keyword>
<dbReference type="InterPro" id="IPR012902">
    <property type="entry name" value="N_methyl_site"/>
</dbReference>